<evidence type="ECO:0000313" key="1">
    <source>
        <dbReference type="EMBL" id="KAG7341271.1"/>
    </source>
</evidence>
<gene>
    <name evidence="1" type="ORF">IV203_023222</name>
</gene>
<accession>A0A9K3KD86</accession>
<comment type="caution">
    <text evidence="1">The sequence shown here is derived from an EMBL/GenBank/DDBJ whole genome shotgun (WGS) entry which is preliminary data.</text>
</comment>
<organism evidence="1 2">
    <name type="scientific">Nitzschia inconspicua</name>
    <dbReference type="NCBI Taxonomy" id="303405"/>
    <lineage>
        <taxon>Eukaryota</taxon>
        <taxon>Sar</taxon>
        <taxon>Stramenopiles</taxon>
        <taxon>Ochrophyta</taxon>
        <taxon>Bacillariophyta</taxon>
        <taxon>Bacillariophyceae</taxon>
        <taxon>Bacillariophycidae</taxon>
        <taxon>Bacillariales</taxon>
        <taxon>Bacillariaceae</taxon>
        <taxon>Nitzschia</taxon>
    </lineage>
</organism>
<sequence length="80" mass="8797">MMASQLNQVSSAEGQYYFIANITGAWYGNGVQQVKDINTPNTKLMRFFAFPVLSGGQQSAEWMESCLQNCPALCSRGPGR</sequence>
<protein>
    <submittedName>
        <fullName evidence="1">Uncharacterized protein</fullName>
    </submittedName>
</protein>
<proteinExistence type="predicted"/>
<keyword evidence="2" id="KW-1185">Reference proteome</keyword>
<reference evidence="1" key="1">
    <citation type="journal article" date="2021" name="Sci. Rep.">
        <title>Diploid genomic architecture of Nitzschia inconspicua, an elite biomass production diatom.</title>
        <authorList>
            <person name="Oliver A."/>
            <person name="Podell S."/>
            <person name="Pinowska A."/>
            <person name="Traller J.C."/>
            <person name="Smith S.R."/>
            <person name="McClure R."/>
            <person name="Beliaev A."/>
            <person name="Bohutskyi P."/>
            <person name="Hill E.A."/>
            <person name="Rabines A."/>
            <person name="Zheng H."/>
            <person name="Allen L.Z."/>
            <person name="Kuo A."/>
            <person name="Grigoriev I.V."/>
            <person name="Allen A.E."/>
            <person name="Hazlebeck D."/>
            <person name="Allen E.E."/>
        </authorList>
    </citation>
    <scope>NUCLEOTIDE SEQUENCE</scope>
    <source>
        <strain evidence="1">Hildebrandi</strain>
    </source>
</reference>
<name>A0A9K3KD86_9STRA</name>
<evidence type="ECO:0000313" key="2">
    <source>
        <dbReference type="Proteomes" id="UP000693970"/>
    </source>
</evidence>
<dbReference type="EMBL" id="JAGRRH010000026">
    <property type="protein sequence ID" value="KAG7341271.1"/>
    <property type="molecule type" value="Genomic_DNA"/>
</dbReference>
<dbReference type="Proteomes" id="UP000693970">
    <property type="component" value="Unassembled WGS sequence"/>
</dbReference>
<reference evidence="1" key="2">
    <citation type="submission" date="2021-04" db="EMBL/GenBank/DDBJ databases">
        <authorList>
            <person name="Podell S."/>
        </authorList>
    </citation>
    <scope>NUCLEOTIDE SEQUENCE</scope>
    <source>
        <strain evidence="1">Hildebrandi</strain>
    </source>
</reference>
<dbReference type="AlphaFoldDB" id="A0A9K3KD86"/>